<dbReference type="Pfam" id="PF07262">
    <property type="entry name" value="CdiI"/>
    <property type="match status" value="1"/>
</dbReference>
<dbReference type="Gene3D" id="3.40.1590.10">
    <property type="entry name" value="NMB0488-like"/>
    <property type="match status" value="1"/>
</dbReference>
<dbReference type="Proteomes" id="UP000031914">
    <property type="component" value="Chromosome"/>
</dbReference>
<accession>A0ABM5SGN1</accession>
<organism evidence="1 2">
    <name type="scientific">Yersinia rohdei</name>
    <dbReference type="NCBI Taxonomy" id="29485"/>
    <lineage>
        <taxon>Bacteria</taxon>
        <taxon>Pseudomonadati</taxon>
        <taxon>Pseudomonadota</taxon>
        <taxon>Gammaproteobacteria</taxon>
        <taxon>Enterobacterales</taxon>
        <taxon>Yersiniaceae</taxon>
        <taxon>Yersinia</taxon>
    </lineage>
</organism>
<protein>
    <recommendedName>
        <fullName evidence="3">DUF1436 family protein</fullName>
    </recommendedName>
</protein>
<dbReference type="EMBL" id="CP009787">
    <property type="protein sequence ID" value="AJJ12367.1"/>
    <property type="molecule type" value="Genomic_DNA"/>
</dbReference>
<dbReference type="InterPro" id="IPR037891">
    <property type="entry name" value="Cdil-like_sf"/>
</dbReference>
<dbReference type="CDD" id="cd13445">
    <property type="entry name" value="CDI_inhibitor_EC869_like"/>
    <property type="match status" value="1"/>
</dbReference>
<proteinExistence type="predicted"/>
<evidence type="ECO:0008006" key="3">
    <source>
        <dbReference type="Google" id="ProtNLM"/>
    </source>
</evidence>
<evidence type="ECO:0000313" key="1">
    <source>
        <dbReference type="EMBL" id="AJJ12367.1"/>
    </source>
</evidence>
<reference evidence="1 2" key="1">
    <citation type="journal article" date="2015" name="Genome Announc.">
        <title>Thirty-Two Complete Genome Assemblies of Nine Yersinia Species, Including Y. pestis, Y. pseudotuberculosis, and Y. enterocolitica.</title>
        <authorList>
            <person name="Johnson S.L."/>
            <person name="Daligault H.E."/>
            <person name="Davenport K.W."/>
            <person name="Jaissle J."/>
            <person name="Frey K.G."/>
            <person name="Ladner J.T."/>
            <person name="Broomall S.M."/>
            <person name="Bishop-Lilly K.A."/>
            <person name="Bruce D.C."/>
            <person name="Coyne S.R."/>
            <person name="Gibbons H.S."/>
            <person name="Lo C.C."/>
            <person name="Munk A.C."/>
            <person name="Rosenzweig C.N."/>
            <person name="Koroleva G.I."/>
            <person name="Palacios G.F."/>
            <person name="Redden C.L."/>
            <person name="Xu Y."/>
            <person name="Minogue T.D."/>
            <person name="Chain P.S."/>
        </authorList>
    </citation>
    <scope>NUCLEOTIDE SEQUENCE [LARGE SCALE GENOMIC DNA]</scope>
    <source>
        <strain evidence="1 2">YRA</strain>
    </source>
</reference>
<dbReference type="RefSeq" id="WP_004714108.1">
    <property type="nucleotide sequence ID" value="NZ_CABIHO010000045.1"/>
</dbReference>
<dbReference type="GeneID" id="45568593"/>
<dbReference type="SUPFAM" id="SSF160207">
    <property type="entry name" value="NMB0488-like"/>
    <property type="match status" value="1"/>
</dbReference>
<dbReference type="InterPro" id="IPR009888">
    <property type="entry name" value="CdiI_Proteobact"/>
</dbReference>
<keyword evidence="2" id="KW-1185">Reference proteome</keyword>
<name>A0ABM5SGN1_YERRO</name>
<evidence type="ECO:0000313" key="2">
    <source>
        <dbReference type="Proteomes" id="UP000031914"/>
    </source>
</evidence>
<sequence length="166" mass="18804">MEQPDKKFWAYAKTNKDFVFIETYSGYWNCLPDPEGKQFNLLASSEDETIGHAIVEALAASRFLHPKDYPDFFDIRGRVVPQYEEWVKSIMDEYGYKTKRAMFNGMKSCGIESQNGMITLRPSYHEKLEAWSGKGITEADYVVISANSPPANIGAALRLALSRCKG</sequence>
<gene>
    <name evidence="1" type="ORF">CH64_3324</name>
</gene>